<dbReference type="STRING" id="13735.ENSPSIP00000005080"/>
<evidence type="ECO:0000256" key="1">
    <source>
        <dbReference type="ARBA" id="ARBA00022574"/>
    </source>
</evidence>
<name>K7FAM0_PELSI</name>
<dbReference type="Ensembl" id="ENSPSIT00000005109.1">
    <property type="protein sequence ID" value="ENSPSIP00000005080.1"/>
    <property type="gene ID" value="ENSPSIG00000004737.1"/>
</dbReference>
<reference evidence="5" key="2">
    <citation type="journal article" date="2013" name="Nat. Genet.">
        <title>The draft genomes of soft-shell turtle and green sea turtle yield insights into the development and evolution of the turtle-specific body plan.</title>
        <authorList>
            <person name="Wang Z."/>
            <person name="Pascual-Anaya J."/>
            <person name="Zadissa A."/>
            <person name="Li W."/>
            <person name="Niimura Y."/>
            <person name="Huang Z."/>
            <person name="Li C."/>
            <person name="White S."/>
            <person name="Xiong Z."/>
            <person name="Fang D."/>
            <person name="Wang B."/>
            <person name="Ming Y."/>
            <person name="Chen Y."/>
            <person name="Zheng Y."/>
            <person name="Kuraku S."/>
            <person name="Pignatelli M."/>
            <person name="Herrero J."/>
            <person name="Beal K."/>
            <person name="Nozawa M."/>
            <person name="Li Q."/>
            <person name="Wang J."/>
            <person name="Zhang H."/>
            <person name="Yu L."/>
            <person name="Shigenobu S."/>
            <person name="Wang J."/>
            <person name="Liu J."/>
            <person name="Flicek P."/>
            <person name="Searle S."/>
            <person name="Wang J."/>
            <person name="Kuratani S."/>
            <person name="Yin Y."/>
            <person name="Aken B."/>
            <person name="Zhang G."/>
            <person name="Irie N."/>
        </authorList>
    </citation>
    <scope>NUCLEOTIDE SEQUENCE [LARGE SCALE GENOMIC DNA]</scope>
    <source>
        <strain evidence="5">Daiwa-1</strain>
    </source>
</reference>
<keyword evidence="1" id="KW-0853">WD repeat</keyword>
<sequence>MLRLKYRCFYCGFQRNALQAISPATMEVLMRVLADCDTWDDKDPEEVSRKAELTLKCLTEVVHILLTSSSDQRQVETSTILENYFKLLNSDHSALPNSRRSRQWENRFIALQIQMLNTITAMLDCTDRPVLQAIFLNSNCFEHLIRLLQNCKVFQGKLDSLAVSTIQALTAVLHKSPAAKEVFKERIGYAHIYEVLKSLGQPSRELLEELMNMAVEGDHTSVGILGISNVQPLLLLIQWLPELESHDLQIFISNWLKRICCINRQSRATCVNANMVICIIETLNFHSSLHRTCAENLIALQGSLGSQSMSSGELHRLIRLLRTSKPKQIHPYVIPVMHAILTMARKQGLDSALQYFNLSPSMAGIAVPPIHKWPGSAFSFNAWLCLDQDQITPGDGSSKGGKRKQLYSFFTGSGIGFEAFITCSGVLVVAVCTKREYATVMLPDHCFCDSLWHNITIVHVPGKRPFGQSFVYIYVNGQQKISAPLRFPAMNEPFTSCCIGSAGQRTTTPPPSQIPDPPFSSPIMPHRTSLGGILSPASWGGLLGKSEVVTKLISAGTQDSEWGCPTSLEGQLGSVILFHEALQPSQVKALYLAGKWW</sequence>
<dbReference type="Proteomes" id="UP000007267">
    <property type="component" value="Unassembled WGS sequence"/>
</dbReference>
<organism evidence="4 5">
    <name type="scientific">Pelodiscus sinensis</name>
    <name type="common">Chinese softshell turtle</name>
    <name type="synonym">Trionyx sinensis</name>
    <dbReference type="NCBI Taxonomy" id="13735"/>
    <lineage>
        <taxon>Eukaryota</taxon>
        <taxon>Metazoa</taxon>
        <taxon>Chordata</taxon>
        <taxon>Craniata</taxon>
        <taxon>Vertebrata</taxon>
        <taxon>Euteleostomi</taxon>
        <taxon>Archelosauria</taxon>
        <taxon>Testudinata</taxon>
        <taxon>Testudines</taxon>
        <taxon>Cryptodira</taxon>
        <taxon>Trionychia</taxon>
        <taxon>Trionychidae</taxon>
        <taxon>Pelodiscus</taxon>
    </lineage>
</organism>
<dbReference type="GO" id="GO:0008104">
    <property type="term" value="P:intracellular protein localization"/>
    <property type="evidence" value="ECO:0007669"/>
    <property type="project" value="TreeGrafter"/>
</dbReference>
<reference evidence="4" key="3">
    <citation type="submission" date="2025-08" db="UniProtKB">
        <authorList>
            <consortium name="Ensembl"/>
        </authorList>
    </citation>
    <scope>IDENTIFICATION</scope>
</reference>
<feature type="transmembrane region" description="Helical" evidence="2">
    <location>
        <begin position="406"/>
        <end position="431"/>
    </location>
</feature>
<dbReference type="InterPro" id="IPR013320">
    <property type="entry name" value="ConA-like_dom_sf"/>
</dbReference>
<dbReference type="GO" id="GO:0005829">
    <property type="term" value="C:cytosol"/>
    <property type="evidence" value="ECO:0007669"/>
    <property type="project" value="TreeGrafter"/>
</dbReference>
<evidence type="ECO:0000256" key="2">
    <source>
        <dbReference type="SAM" id="Phobius"/>
    </source>
</evidence>
<dbReference type="Pfam" id="PF20425">
    <property type="entry name" value="Neurobeachin"/>
    <property type="match status" value="1"/>
</dbReference>
<dbReference type="InterPro" id="IPR050865">
    <property type="entry name" value="BEACH_Domain"/>
</dbReference>
<dbReference type="GO" id="GO:0019901">
    <property type="term" value="F:protein kinase binding"/>
    <property type="evidence" value="ECO:0007669"/>
    <property type="project" value="TreeGrafter"/>
</dbReference>
<protein>
    <recommendedName>
        <fullName evidence="3">Neurobeachin alpha-solenoid region domain-containing protein</fullName>
    </recommendedName>
</protein>
<accession>K7FAM0</accession>
<dbReference type="PANTHER" id="PTHR13743">
    <property type="entry name" value="BEIGE/BEACH-RELATED"/>
    <property type="match status" value="1"/>
</dbReference>
<dbReference type="EMBL" id="AGCU01135948">
    <property type="status" value="NOT_ANNOTATED_CDS"/>
    <property type="molecule type" value="Genomic_DNA"/>
</dbReference>
<keyword evidence="2" id="KW-0812">Transmembrane</keyword>
<dbReference type="HOGENOM" id="CLU_002876_1_0_1"/>
<dbReference type="GeneTree" id="ENSGT00940000155041"/>
<dbReference type="Gene3D" id="2.60.120.200">
    <property type="match status" value="1"/>
</dbReference>
<dbReference type="GO" id="GO:0016020">
    <property type="term" value="C:membrane"/>
    <property type="evidence" value="ECO:0007669"/>
    <property type="project" value="TreeGrafter"/>
</dbReference>
<dbReference type="AlphaFoldDB" id="K7FAM0"/>
<keyword evidence="2" id="KW-0472">Membrane</keyword>
<dbReference type="eggNOG" id="KOG1787">
    <property type="taxonomic scope" value="Eukaryota"/>
</dbReference>
<keyword evidence="2" id="KW-1133">Transmembrane helix</keyword>
<evidence type="ECO:0000259" key="3">
    <source>
        <dbReference type="Pfam" id="PF20425"/>
    </source>
</evidence>
<dbReference type="PANTHER" id="PTHR13743:SF115">
    <property type="entry name" value="NEUROBEACHIN-LIKE PROTEIN 1"/>
    <property type="match status" value="1"/>
</dbReference>
<dbReference type="SUPFAM" id="SSF49899">
    <property type="entry name" value="Concanavalin A-like lectins/glucanases"/>
    <property type="match status" value="1"/>
</dbReference>
<dbReference type="EMBL" id="AGCU01135947">
    <property type="status" value="NOT_ANNOTATED_CDS"/>
    <property type="molecule type" value="Genomic_DNA"/>
</dbReference>
<evidence type="ECO:0000313" key="4">
    <source>
        <dbReference type="Ensembl" id="ENSPSIP00000005080.1"/>
    </source>
</evidence>
<reference evidence="5" key="1">
    <citation type="submission" date="2011-10" db="EMBL/GenBank/DDBJ databases">
        <authorList>
            <consortium name="Soft-shell Turtle Genome Consortium"/>
        </authorList>
    </citation>
    <scope>NUCLEOTIDE SEQUENCE [LARGE SCALE GENOMIC DNA]</scope>
    <source>
        <strain evidence="5">Daiwa-1</strain>
    </source>
</reference>
<dbReference type="OMA" id="NANMVIC"/>
<keyword evidence="5" id="KW-1185">Reference proteome</keyword>
<feature type="domain" description="Neurobeachin alpha-solenoid region" evidence="3">
    <location>
        <begin position="101"/>
        <end position="343"/>
    </location>
</feature>
<reference evidence="4" key="4">
    <citation type="submission" date="2025-09" db="UniProtKB">
        <authorList>
            <consortium name="Ensembl"/>
        </authorList>
    </citation>
    <scope>IDENTIFICATION</scope>
</reference>
<proteinExistence type="predicted"/>
<evidence type="ECO:0000313" key="5">
    <source>
        <dbReference type="Proteomes" id="UP000007267"/>
    </source>
</evidence>
<dbReference type="InterPro" id="IPR046852">
    <property type="entry name" value="Neurobeachin_a-sol"/>
</dbReference>